<gene>
    <name evidence="4" type="ORF">MGAL_10B066294</name>
</gene>
<accession>A0A8B6GTD3</accession>
<dbReference type="OrthoDB" id="6102153at2759"/>
<evidence type="ECO:0008006" key="6">
    <source>
        <dbReference type="Google" id="ProtNLM"/>
    </source>
</evidence>
<feature type="chain" id="PRO_5032505042" description="C-type lectin domain-containing protein" evidence="3">
    <location>
        <begin position="20"/>
        <end position="698"/>
    </location>
</feature>
<feature type="region of interest" description="Disordered" evidence="1">
    <location>
        <begin position="513"/>
        <end position="538"/>
    </location>
</feature>
<dbReference type="EMBL" id="UYJE01008927">
    <property type="protein sequence ID" value="VDI68597.1"/>
    <property type="molecule type" value="Genomic_DNA"/>
</dbReference>
<name>A0A8B6GTD3_MYTGA</name>
<evidence type="ECO:0000313" key="4">
    <source>
        <dbReference type="EMBL" id="VDI68597.1"/>
    </source>
</evidence>
<feature type="compositionally biased region" description="Basic and acidic residues" evidence="1">
    <location>
        <begin position="617"/>
        <end position="627"/>
    </location>
</feature>
<evidence type="ECO:0000256" key="2">
    <source>
        <dbReference type="SAM" id="Phobius"/>
    </source>
</evidence>
<reference evidence="4" key="1">
    <citation type="submission" date="2018-11" db="EMBL/GenBank/DDBJ databases">
        <authorList>
            <person name="Alioto T."/>
            <person name="Alioto T."/>
        </authorList>
    </citation>
    <scope>NUCLEOTIDE SEQUENCE</scope>
</reference>
<keyword evidence="5" id="KW-1185">Reference proteome</keyword>
<feature type="compositionally biased region" description="Basic and acidic residues" evidence="1">
    <location>
        <begin position="641"/>
        <end position="668"/>
    </location>
</feature>
<evidence type="ECO:0000256" key="1">
    <source>
        <dbReference type="SAM" id="MobiDB-lite"/>
    </source>
</evidence>
<feature type="transmembrane region" description="Helical" evidence="2">
    <location>
        <begin position="384"/>
        <end position="407"/>
    </location>
</feature>
<keyword evidence="2" id="KW-1133">Transmembrane helix</keyword>
<sequence length="698" mass="78473">MQRLVIVLRLAIAFGSNHTDVPNLVISSRQSDWDTSQTLCHSLAGENVFCTENNTRKKCRPEIADFYDTSGLPETFTAWVDSFLQTSYSITFDGCYEILRDYSTRGLMKHDTVPDQNDCVMSCPSSIEDIGWMDGDCYCVIDGVFTSVSRMTALLSPIECTDEDLNRTNTVFNLFKRTKRHNLISTGCPVGSYFGQSYVILGLVYCEDPQLYYCNNSNDALGPDTWHAAVENCTSMSGRLSNRLELIAKHPTSLSRFWMNGFTMENLAFSERKIQDTLCTALTRHEGGTFRFNLLNCSLEHPSLCVQDEKVELETLSPEDWTNERSTIDASMNTHSTSEIATDEPYAKHQSASWKSVTIPSEAYELTTSNTKYNVNESTEEDSFSAGGIAIGITVVIVCIVVVIVCYRSYTRKKKLNEEKLKYRKLHAEFKSNNVESDVMITQNLRYLPSVITYPSGYNVSNLKIPDAGSVEQIGVNVTIHEENNYPGNLEEKVGQFKAPEVSVNLEKIQFSGKGSKTEFEPGKNSNESDTDKSGSEDGRYISLVISQDKADDDDDRYVSIASPHFDIDSDNFFPRDNIESKEEEIGESAFMKNGLMVADEEDENIIMGSNEENDNTEIRTKEKGASYEETDDRAPTNIQEMKDEDGGHKERAKGDHSEEDISKLRALIEDDIGEPDMTSQILRKFSVNDRIDSAIFK</sequence>
<proteinExistence type="predicted"/>
<keyword evidence="2" id="KW-0812">Transmembrane</keyword>
<protein>
    <recommendedName>
        <fullName evidence="6">C-type lectin domain-containing protein</fullName>
    </recommendedName>
</protein>
<keyword evidence="3" id="KW-0732">Signal</keyword>
<dbReference type="AlphaFoldDB" id="A0A8B6GTD3"/>
<feature type="region of interest" description="Disordered" evidence="1">
    <location>
        <begin position="611"/>
        <end position="668"/>
    </location>
</feature>
<evidence type="ECO:0000313" key="5">
    <source>
        <dbReference type="Proteomes" id="UP000596742"/>
    </source>
</evidence>
<dbReference type="Proteomes" id="UP000596742">
    <property type="component" value="Unassembled WGS sequence"/>
</dbReference>
<keyword evidence="2" id="KW-0472">Membrane</keyword>
<organism evidence="4 5">
    <name type="scientific">Mytilus galloprovincialis</name>
    <name type="common">Mediterranean mussel</name>
    <dbReference type="NCBI Taxonomy" id="29158"/>
    <lineage>
        <taxon>Eukaryota</taxon>
        <taxon>Metazoa</taxon>
        <taxon>Spiralia</taxon>
        <taxon>Lophotrochozoa</taxon>
        <taxon>Mollusca</taxon>
        <taxon>Bivalvia</taxon>
        <taxon>Autobranchia</taxon>
        <taxon>Pteriomorphia</taxon>
        <taxon>Mytilida</taxon>
        <taxon>Mytiloidea</taxon>
        <taxon>Mytilidae</taxon>
        <taxon>Mytilinae</taxon>
        <taxon>Mytilus</taxon>
    </lineage>
</organism>
<feature type="signal peptide" evidence="3">
    <location>
        <begin position="1"/>
        <end position="19"/>
    </location>
</feature>
<comment type="caution">
    <text evidence="4">The sequence shown here is derived from an EMBL/GenBank/DDBJ whole genome shotgun (WGS) entry which is preliminary data.</text>
</comment>
<evidence type="ECO:0000256" key="3">
    <source>
        <dbReference type="SAM" id="SignalP"/>
    </source>
</evidence>